<dbReference type="FunCoup" id="E8MXF6">
    <property type="interactions" value="3"/>
</dbReference>
<evidence type="ECO:0000256" key="3">
    <source>
        <dbReference type="ARBA" id="ARBA00022475"/>
    </source>
</evidence>
<dbReference type="eggNOG" id="COG1835">
    <property type="taxonomic scope" value="Bacteria"/>
</dbReference>
<evidence type="ECO:0000256" key="4">
    <source>
        <dbReference type="ARBA" id="ARBA00022692"/>
    </source>
</evidence>
<evidence type="ECO:0000256" key="7">
    <source>
        <dbReference type="SAM" id="Phobius"/>
    </source>
</evidence>
<comment type="subcellular location">
    <subcellularLocation>
        <location evidence="1">Cell membrane</location>
        <topology evidence="1">Multi-pass membrane protein</topology>
    </subcellularLocation>
</comment>
<evidence type="ECO:0000256" key="6">
    <source>
        <dbReference type="ARBA" id="ARBA00023136"/>
    </source>
</evidence>
<feature type="transmembrane region" description="Helical" evidence="7">
    <location>
        <begin position="195"/>
        <end position="214"/>
    </location>
</feature>
<dbReference type="InParanoid" id="E8MXF6"/>
<evidence type="ECO:0000256" key="1">
    <source>
        <dbReference type="ARBA" id="ARBA00004651"/>
    </source>
</evidence>
<name>E8MXF6_ANATU</name>
<dbReference type="PANTHER" id="PTHR40074:SF2">
    <property type="entry name" value="O-ACETYLTRANSFERASE WECH"/>
    <property type="match status" value="1"/>
</dbReference>
<feature type="transmembrane region" description="Helical" evidence="7">
    <location>
        <begin position="98"/>
        <end position="116"/>
    </location>
</feature>
<dbReference type="KEGG" id="atm:ANT_20110"/>
<feature type="transmembrane region" description="Helical" evidence="7">
    <location>
        <begin position="293"/>
        <end position="313"/>
    </location>
</feature>
<comment type="similarity">
    <text evidence="2">Belongs to the acyltransferase 3 family.</text>
</comment>
<evidence type="ECO:0000256" key="5">
    <source>
        <dbReference type="ARBA" id="ARBA00022989"/>
    </source>
</evidence>
<feature type="transmembrane region" description="Helical" evidence="7">
    <location>
        <begin position="52"/>
        <end position="77"/>
    </location>
</feature>
<feature type="transmembrane region" description="Helical" evidence="7">
    <location>
        <begin position="226"/>
        <end position="248"/>
    </location>
</feature>
<evidence type="ECO:0000259" key="8">
    <source>
        <dbReference type="Pfam" id="PF01757"/>
    </source>
</evidence>
<dbReference type="PANTHER" id="PTHR40074">
    <property type="entry name" value="O-ACETYLTRANSFERASE WECH"/>
    <property type="match status" value="1"/>
</dbReference>
<dbReference type="GO" id="GO:0016413">
    <property type="term" value="F:O-acetyltransferase activity"/>
    <property type="evidence" value="ECO:0007669"/>
    <property type="project" value="TreeGrafter"/>
</dbReference>
<proteinExistence type="inferred from homology"/>
<reference evidence="9 10" key="1">
    <citation type="submission" date="2010-12" db="EMBL/GenBank/DDBJ databases">
        <title>Whole genome sequence of Anaerolinea thermophila UNI-1.</title>
        <authorList>
            <person name="Narita-Yamada S."/>
            <person name="Kishi E."/>
            <person name="Watanabe Y."/>
            <person name="Takasaki K."/>
            <person name="Ankai A."/>
            <person name="Oguchi A."/>
            <person name="Fukui S."/>
            <person name="Takahashi M."/>
            <person name="Yashiro I."/>
            <person name="Hosoyama A."/>
            <person name="Sekiguchi Y."/>
            <person name="Hanada S."/>
            <person name="Fujita N."/>
        </authorList>
    </citation>
    <scope>NUCLEOTIDE SEQUENCE [LARGE SCALE GENOMIC DNA]</scope>
    <source>
        <strain evidence="10">DSM 14523 / JCM 11388 / NBRC 100420 / UNI-1</strain>
    </source>
</reference>
<feature type="transmembrane region" description="Helical" evidence="7">
    <location>
        <begin position="260"/>
        <end position="281"/>
    </location>
</feature>
<dbReference type="InterPro" id="IPR002656">
    <property type="entry name" value="Acyl_transf_3_dom"/>
</dbReference>
<dbReference type="STRING" id="926569.ANT_20110"/>
<feature type="transmembrane region" description="Helical" evidence="7">
    <location>
        <begin position="7"/>
        <end position="32"/>
    </location>
</feature>
<dbReference type="AlphaFoldDB" id="E8MXF6"/>
<feature type="transmembrane region" description="Helical" evidence="7">
    <location>
        <begin position="325"/>
        <end position="342"/>
    </location>
</feature>
<dbReference type="EMBL" id="AP012029">
    <property type="protein sequence ID" value="BAJ64037.1"/>
    <property type="molecule type" value="Genomic_DNA"/>
</dbReference>
<accession>E8MXF6</accession>
<keyword evidence="10" id="KW-1185">Reference proteome</keyword>
<keyword evidence="3" id="KW-1003">Cell membrane</keyword>
<dbReference type="Pfam" id="PF01757">
    <property type="entry name" value="Acyl_transf_3"/>
    <property type="match status" value="1"/>
</dbReference>
<dbReference type="RefSeq" id="WP_013560408.1">
    <property type="nucleotide sequence ID" value="NC_014960.1"/>
</dbReference>
<feature type="transmembrane region" description="Helical" evidence="7">
    <location>
        <begin position="167"/>
        <end position="189"/>
    </location>
</feature>
<evidence type="ECO:0000313" key="9">
    <source>
        <dbReference type="EMBL" id="BAJ64037.1"/>
    </source>
</evidence>
<evidence type="ECO:0000313" key="10">
    <source>
        <dbReference type="Proteomes" id="UP000008922"/>
    </source>
</evidence>
<dbReference type="Proteomes" id="UP000008922">
    <property type="component" value="Chromosome"/>
</dbReference>
<dbReference type="GO" id="GO:0009246">
    <property type="term" value="P:enterobacterial common antigen biosynthetic process"/>
    <property type="evidence" value="ECO:0007669"/>
    <property type="project" value="TreeGrafter"/>
</dbReference>
<keyword evidence="5 7" id="KW-1133">Transmembrane helix</keyword>
<keyword evidence="4 7" id="KW-0812">Transmembrane</keyword>
<sequence>MAKRLFWLNGIAILAVVINHAIGWGFTALFWWTDRYRDVSIPNFDAMGSPGYVLMVILKQITPFSLPAFVAVSGYFIAFASRGGLTWKMIRTRVINILIPYTLWSLLVILFDRLLLDTQISLLDILTKLLTGSASPIYYYVPLICQLFLLSPFLVRGVRSSQWKKLLLGMGFLQVVTVGWSYLVLFGILSWKPEWFFGNLGFIFTLSIALNLRGEEILPWLKAHRKIWLGLLIVFLPLAIGETEWFYQSYGIDWRGGVETLFATVFTLLFLLTFITYDFSLPQSTVLYKLGQRAFGIYLMHPLVLEITAKLVYHLAPALLGNQWIFLPLLITTGIVVPWFAMKFMSETPLRKGYAYIFG</sequence>
<feature type="domain" description="Acyltransferase 3" evidence="8">
    <location>
        <begin position="8"/>
        <end position="340"/>
    </location>
</feature>
<keyword evidence="6 7" id="KW-0472">Membrane</keyword>
<dbReference type="GO" id="GO:0005886">
    <property type="term" value="C:plasma membrane"/>
    <property type="evidence" value="ECO:0007669"/>
    <property type="project" value="UniProtKB-SubCell"/>
</dbReference>
<dbReference type="HOGENOM" id="CLU_770838_0_0_0"/>
<gene>
    <name evidence="9" type="ordered locus">ANT_20110</name>
</gene>
<evidence type="ECO:0000256" key="2">
    <source>
        <dbReference type="ARBA" id="ARBA00007400"/>
    </source>
</evidence>
<feature type="transmembrane region" description="Helical" evidence="7">
    <location>
        <begin position="136"/>
        <end position="155"/>
    </location>
</feature>
<organism evidence="9 10">
    <name type="scientific">Anaerolinea thermophila (strain DSM 14523 / JCM 11388 / NBRC 100420 / UNI-1)</name>
    <dbReference type="NCBI Taxonomy" id="926569"/>
    <lineage>
        <taxon>Bacteria</taxon>
        <taxon>Bacillati</taxon>
        <taxon>Chloroflexota</taxon>
        <taxon>Anaerolineae</taxon>
        <taxon>Anaerolineales</taxon>
        <taxon>Anaerolineaceae</taxon>
        <taxon>Anaerolinea</taxon>
    </lineage>
</organism>
<protein>
    <submittedName>
        <fullName evidence="9">Hypothetical membrane protein</fullName>
    </submittedName>
</protein>